<feature type="non-terminal residue" evidence="5">
    <location>
        <position position="134"/>
    </location>
</feature>
<evidence type="ECO:0000256" key="3">
    <source>
        <dbReference type="ARBA" id="ARBA00022840"/>
    </source>
</evidence>
<evidence type="ECO:0000256" key="2">
    <source>
        <dbReference type="ARBA" id="ARBA00022741"/>
    </source>
</evidence>
<reference evidence="6" key="1">
    <citation type="journal article" date="2018" name="Nat. Microbiol.">
        <title>Leveraging single-cell genomics to expand the fungal tree of life.</title>
        <authorList>
            <person name="Ahrendt S.R."/>
            <person name="Quandt C.A."/>
            <person name="Ciobanu D."/>
            <person name="Clum A."/>
            <person name="Salamov A."/>
            <person name="Andreopoulos B."/>
            <person name="Cheng J.F."/>
            <person name="Woyke T."/>
            <person name="Pelin A."/>
            <person name="Henrissat B."/>
            <person name="Reynolds N.K."/>
            <person name="Benny G.L."/>
            <person name="Smith M.E."/>
            <person name="James T.Y."/>
            <person name="Grigoriev I.V."/>
        </authorList>
    </citation>
    <scope>NUCLEOTIDE SEQUENCE [LARGE SCALE GENOMIC DNA]</scope>
    <source>
        <strain evidence="6">RSA 468</strain>
    </source>
</reference>
<dbReference type="Pfam" id="PF00004">
    <property type="entry name" value="AAA"/>
    <property type="match status" value="1"/>
</dbReference>
<dbReference type="AlphaFoldDB" id="A0A4P9ZM24"/>
<feature type="domain" description="AAA+ ATPase" evidence="4">
    <location>
        <begin position="37"/>
        <end position="130"/>
    </location>
</feature>
<gene>
    <name evidence="5" type="ORF">BJ085DRAFT_12273</name>
</gene>
<dbReference type="Gene3D" id="3.40.50.300">
    <property type="entry name" value="P-loop containing nucleotide triphosphate hydrolases"/>
    <property type="match status" value="1"/>
</dbReference>
<dbReference type="InterPro" id="IPR003959">
    <property type="entry name" value="ATPase_AAA_core"/>
</dbReference>
<proteinExistence type="inferred from homology"/>
<keyword evidence="5" id="KW-0378">Hydrolase</keyword>
<dbReference type="Proteomes" id="UP000268162">
    <property type="component" value="Unassembled WGS sequence"/>
</dbReference>
<dbReference type="GO" id="GO:0008540">
    <property type="term" value="C:proteasome regulatory particle, base subcomplex"/>
    <property type="evidence" value="ECO:0007669"/>
    <property type="project" value="UniProtKB-ARBA"/>
</dbReference>
<sequence>VSYSQVGGLDKEIRIVRDMVELPLTQPELFYRYGQRPPRGILLYGPPGTGKTLIARSVASETKARVICINGPSIVSKYYGETEAKLRALFQSAIDHQPAIIFIDEIDALCPKREEATGESEKRIVTTLLTLMDG</sequence>
<dbReference type="FunFam" id="3.40.50.300:FF:000012">
    <property type="entry name" value="Transitional endoplasmic reticulum ATPase"/>
    <property type="match status" value="1"/>
</dbReference>
<dbReference type="SUPFAM" id="SSF52540">
    <property type="entry name" value="P-loop containing nucleoside triphosphate hydrolases"/>
    <property type="match status" value="1"/>
</dbReference>
<keyword evidence="3" id="KW-0067">ATP-binding</keyword>
<name>A0A4P9ZM24_9FUNG</name>
<evidence type="ECO:0000256" key="1">
    <source>
        <dbReference type="ARBA" id="ARBA00006914"/>
    </source>
</evidence>
<dbReference type="InterPro" id="IPR003593">
    <property type="entry name" value="AAA+_ATPase"/>
</dbReference>
<keyword evidence="2" id="KW-0547">Nucleotide-binding</keyword>
<dbReference type="EMBL" id="ML003310">
    <property type="protein sequence ID" value="RKP34205.1"/>
    <property type="molecule type" value="Genomic_DNA"/>
</dbReference>
<keyword evidence="6" id="KW-1185">Reference proteome</keyword>
<dbReference type="GO" id="GO:0016887">
    <property type="term" value="F:ATP hydrolysis activity"/>
    <property type="evidence" value="ECO:0007669"/>
    <property type="project" value="InterPro"/>
</dbReference>
<feature type="non-terminal residue" evidence="5">
    <location>
        <position position="1"/>
    </location>
</feature>
<dbReference type="PANTHER" id="PTHR23073">
    <property type="entry name" value="26S PROTEASOME REGULATORY SUBUNIT"/>
    <property type="match status" value="1"/>
</dbReference>
<evidence type="ECO:0000259" key="4">
    <source>
        <dbReference type="SMART" id="SM00382"/>
    </source>
</evidence>
<comment type="similarity">
    <text evidence="1">Belongs to the AAA ATPase family.</text>
</comment>
<dbReference type="STRING" id="215637.A0A4P9ZM24"/>
<dbReference type="SMART" id="SM00382">
    <property type="entry name" value="AAA"/>
    <property type="match status" value="1"/>
</dbReference>
<accession>A0A4P9ZM24</accession>
<dbReference type="InterPro" id="IPR050221">
    <property type="entry name" value="26S_Proteasome_ATPase"/>
</dbReference>
<evidence type="ECO:0000313" key="5">
    <source>
        <dbReference type="EMBL" id="RKP34205.1"/>
    </source>
</evidence>
<dbReference type="InterPro" id="IPR027417">
    <property type="entry name" value="P-loop_NTPase"/>
</dbReference>
<organism evidence="5 6">
    <name type="scientific">Dimargaris cristalligena</name>
    <dbReference type="NCBI Taxonomy" id="215637"/>
    <lineage>
        <taxon>Eukaryota</taxon>
        <taxon>Fungi</taxon>
        <taxon>Fungi incertae sedis</taxon>
        <taxon>Zoopagomycota</taxon>
        <taxon>Kickxellomycotina</taxon>
        <taxon>Dimargaritomycetes</taxon>
        <taxon>Dimargaritales</taxon>
        <taxon>Dimargaritaceae</taxon>
        <taxon>Dimargaris</taxon>
    </lineage>
</organism>
<evidence type="ECO:0000313" key="6">
    <source>
        <dbReference type="Proteomes" id="UP000268162"/>
    </source>
</evidence>
<protein>
    <submittedName>
        <fullName evidence="5">P-loop containing nucleoside triphosphate hydrolase protein</fullName>
    </submittedName>
</protein>
<dbReference type="GO" id="GO:0005524">
    <property type="term" value="F:ATP binding"/>
    <property type="evidence" value="ECO:0007669"/>
    <property type="project" value="UniProtKB-KW"/>
</dbReference>